<evidence type="ECO:0000313" key="1">
    <source>
        <dbReference type="EMBL" id="TYH81851.1"/>
    </source>
</evidence>
<dbReference type="Proteomes" id="UP000322667">
    <property type="component" value="Chromosome D02"/>
</dbReference>
<proteinExistence type="predicted"/>
<dbReference type="EMBL" id="CM017624">
    <property type="protein sequence ID" value="TYH81851.1"/>
    <property type="molecule type" value="Genomic_DNA"/>
</dbReference>
<evidence type="ECO:0000313" key="2">
    <source>
        <dbReference type="Proteomes" id="UP000322667"/>
    </source>
</evidence>
<keyword evidence="2" id="KW-1185">Reference proteome</keyword>
<protein>
    <submittedName>
        <fullName evidence="1">Uncharacterized protein</fullName>
    </submittedName>
</protein>
<gene>
    <name evidence="1" type="ORF">ES332_D02G014700v1</name>
</gene>
<organism evidence="1 2">
    <name type="scientific">Gossypium tomentosum</name>
    <name type="common">Hawaiian cotton</name>
    <name type="synonym">Gossypium sandvicense</name>
    <dbReference type="NCBI Taxonomy" id="34277"/>
    <lineage>
        <taxon>Eukaryota</taxon>
        <taxon>Viridiplantae</taxon>
        <taxon>Streptophyta</taxon>
        <taxon>Embryophyta</taxon>
        <taxon>Tracheophyta</taxon>
        <taxon>Spermatophyta</taxon>
        <taxon>Magnoliopsida</taxon>
        <taxon>eudicotyledons</taxon>
        <taxon>Gunneridae</taxon>
        <taxon>Pentapetalae</taxon>
        <taxon>rosids</taxon>
        <taxon>malvids</taxon>
        <taxon>Malvales</taxon>
        <taxon>Malvaceae</taxon>
        <taxon>Malvoideae</taxon>
        <taxon>Gossypium</taxon>
    </lineage>
</organism>
<accession>A0A5D2LQV1</accession>
<name>A0A5D2LQV1_GOSTO</name>
<reference evidence="1 2" key="1">
    <citation type="submission" date="2019-07" db="EMBL/GenBank/DDBJ databases">
        <title>WGS assembly of Gossypium tomentosum.</title>
        <authorList>
            <person name="Chen Z.J."/>
            <person name="Sreedasyam A."/>
            <person name="Ando A."/>
            <person name="Song Q."/>
            <person name="De L."/>
            <person name="Hulse-Kemp A."/>
            <person name="Ding M."/>
            <person name="Ye W."/>
            <person name="Kirkbride R."/>
            <person name="Jenkins J."/>
            <person name="Plott C."/>
            <person name="Lovell J."/>
            <person name="Lin Y.-M."/>
            <person name="Vaughn R."/>
            <person name="Liu B."/>
            <person name="Li W."/>
            <person name="Simpson S."/>
            <person name="Scheffler B."/>
            <person name="Saski C."/>
            <person name="Grover C."/>
            <person name="Hu G."/>
            <person name="Conover J."/>
            <person name="Carlson J."/>
            <person name="Shu S."/>
            <person name="Boston L."/>
            <person name="Williams M."/>
            <person name="Peterson D."/>
            <person name="Mcgee K."/>
            <person name="Jones D."/>
            <person name="Wendel J."/>
            <person name="Stelly D."/>
            <person name="Grimwood J."/>
            <person name="Schmutz J."/>
        </authorList>
    </citation>
    <scope>NUCLEOTIDE SEQUENCE [LARGE SCALE GENOMIC DNA]</scope>
    <source>
        <strain evidence="1">7179.01</strain>
    </source>
</reference>
<dbReference type="AlphaFoldDB" id="A0A5D2LQV1"/>
<sequence>MDKFHQTDCIEILSQIKHQEKLLNLKRRELCCFL</sequence>